<protein>
    <submittedName>
        <fullName evidence="2">Uncharacterized protein</fullName>
    </submittedName>
</protein>
<evidence type="ECO:0000313" key="3">
    <source>
        <dbReference type="Proteomes" id="UP000275579"/>
    </source>
</evidence>
<evidence type="ECO:0000256" key="1">
    <source>
        <dbReference type="SAM" id="MobiDB-lite"/>
    </source>
</evidence>
<feature type="region of interest" description="Disordered" evidence="1">
    <location>
        <begin position="1"/>
        <end position="44"/>
    </location>
</feature>
<proteinExistence type="predicted"/>
<feature type="compositionally biased region" description="Basic and acidic residues" evidence="1">
    <location>
        <begin position="8"/>
        <end position="23"/>
    </location>
</feature>
<dbReference type="RefSeq" id="WP_127151665.1">
    <property type="nucleotide sequence ID" value="NZ_CP029042.1"/>
</dbReference>
<dbReference type="EMBL" id="CP029042">
    <property type="protein sequence ID" value="AZS72543.1"/>
    <property type="molecule type" value="Genomic_DNA"/>
</dbReference>
<reference evidence="2 3" key="1">
    <citation type="submission" date="2018-04" db="EMBL/GenBank/DDBJ databases">
        <title>Complete genome sequences of Streptomyces lydicus strain WYEC and characterization of antagonistic properties of biological control agents.</title>
        <authorList>
            <person name="Mariita R.M."/>
            <person name="Sello J.K."/>
        </authorList>
    </citation>
    <scope>NUCLEOTIDE SEQUENCE [LARGE SCALE GENOMIC DNA]</scope>
    <source>
        <strain evidence="2 3">WYEC 108</strain>
    </source>
</reference>
<organism evidence="2 3">
    <name type="scientific">Streptomyces lydicus</name>
    <dbReference type="NCBI Taxonomy" id="47763"/>
    <lineage>
        <taxon>Bacteria</taxon>
        <taxon>Bacillati</taxon>
        <taxon>Actinomycetota</taxon>
        <taxon>Actinomycetes</taxon>
        <taxon>Kitasatosporales</taxon>
        <taxon>Streptomycetaceae</taxon>
        <taxon>Streptomyces</taxon>
    </lineage>
</organism>
<evidence type="ECO:0000313" key="2">
    <source>
        <dbReference type="EMBL" id="AZS72543.1"/>
    </source>
</evidence>
<name>A0A3Q9KAT0_9ACTN</name>
<accession>A0A3Q9KAT0</accession>
<gene>
    <name evidence="2" type="ORF">DDE74_17585</name>
</gene>
<feature type="compositionally biased region" description="Acidic residues" evidence="1">
    <location>
        <begin position="24"/>
        <end position="42"/>
    </location>
</feature>
<dbReference type="AlphaFoldDB" id="A0A3Q9KAT0"/>
<dbReference type="Proteomes" id="UP000275579">
    <property type="component" value="Chromosome"/>
</dbReference>
<sequence length="725" mass="77969">MSPAEPAEDPRPGTDRTAGRPEDEAPETAAETDTEPAEETDAPQDVWSARRDLWHHSPGIMLGSSAAIGGSLVGGDQHGVSGGRVVGDVIMGSKTEIHYGGWAGPAYASGDLPQDVLERLTALFAGCETFDTALAVLRTERVVVLTGAPFTGRRTAALNLLRQVGASPVCILDPDTSPAELPLELGSSQGFLLGDMITRRNQPLRESHLRAVQAKLAEHGSYLVITAGLHTSFEDTVRTTQWKPPAPEAVLRAHLGARVTEDEAGALLRLAATRDFLARQHQLREVVAFSQELAAYARGERRAEELERFSLTAVEQQVQEWFDDGTVSLHDKAFLIALAAFDEGPYALTAELSDLLYGFLLNIEEGGVRARIPVFGTSIAKRLQLARARRYPENEHTEWGPVRQMKSAFLDDRTPMALLVEVWTGHPSSRPALVRWLKRLAEDGRPLVRNRAAATAAVLAAADLPSAMALLIEPWAAARRYRFCLAAANALTLAHLLDTPNIPRILHDWCTEESGRIRWTAIRAYALLGPEMPEVALAALSGAARDVDAEAAGGEEAEELVHSTAVLLLSGAGPTVLSRLAGFLQDEQSVRDLALRAFLEACTKAEDDVDEARPALLAWYARAAVATGVEDDRLLVSLWRAALGERAHTGAALDTLRDWVRQADTDPESEAALSALLPSLAVAGPDHQRLSHLLRTVPGAHGGPPPSAAARLLAALTPALPTARS</sequence>